<evidence type="ECO:0000313" key="3">
    <source>
        <dbReference type="Proteomes" id="UP000799424"/>
    </source>
</evidence>
<dbReference type="Gene3D" id="3.10.129.10">
    <property type="entry name" value="Hotdog Thioesterase"/>
    <property type="match status" value="1"/>
</dbReference>
<name>A0A6A6ZYG3_9PLEO</name>
<feature type="non-terminal residue" evidence="2">
    <location>
        <position position="1"/>
    </location>
</feature>
<evidence type="ECO:0008006" key="4">
    <source>
        <dbReference type="Google" id="ProtNLM"/>
    </source>
</evidence>
<dbReference type="PANTHER" id="PTHR12475:SF4">
    <property type="entry name" value="PROTEIN THEM6"/>
    <property type="match status" value="1"/>
</dbReference>
<accession>A0A6A6ZYG3</accession>
<gene>
    <name evidence="2" type="ORF">CC86DRAFT_293847</name>
</gene>
<keyword evidence="3" id="KW-1185">Reference proteome</keyword>
<dbReference type="InterPro" id="IPR029069">
    <property type="entry name" value="HotDog_dom_sf"/>
</dbReference>
<evidence type="ECO:0000313" key="2">
    <source>
        <dbReference type="EMBL" id="KAF2826041.1"/>
    </source>
</evidence>
<comment type="similarity">
    <text evidence="1">Belongs to the lcsJ thioesterase family.</text>
</comment>
<dbReference type="Proteomes" id="UP000799424">
    <property type="component" value="Unassembled WGS sequence"/>
</dbReference>
<dbReference type="Pfam" id="PF13279">
    <property type="entry name" value="4HBT_2"/>
    <property type="match status" value="1"/>
</dbReference>
<reference evidence="2" key="1">
    <citation type="journal article" date="2020" name="Stud. Mycol.">
        <title>101 Dothideomycetes genomes: a test case for predicting lifestyles and emergence of pathogens.</title>
        <authorList>
            <person name="Haridas S."/>
            <person name="Albert R."/>
            <person name="Binder M."/>
            <person name="Bloem J."/>
            <person name="Labutti K."/>
            <person name="Salamov A."/>
            <person name="Andreopoulos B."/>
            <person name="Baker S."/>
            <person name="Barry K."/>
            <person name="Bills G."/>
            <person name="Bluhm B."/>
            <person name="Cannon C."/>
            <person name="Castanera R."/>
            <person name="Culley D."/>
            <person name="Daum C."/>
            <person name="Ezra D."/>
            <person name="Gonzalez J."/>
            <person name="Henrissat B."/>
            <person name="Kuo A."/>
            <person name="Liang C."/>
            <person name="Lipzen A."/>
            <person name="Lutzoni F."/>
            <person name="Magnuson J."/>
            <person name="Mondo S."/>
            <person name="Nolan M."/>
            <person name="Ohm R."/>
            <person name="Pangilinan J."/>
            <person name="Park H.-J."/>
            <person name="Ramirez L."/>
            <person name="Alfaro M."/>
            <person name="Sun H."/>
            <person name="Tritt A."/>
            <person name="Yoshinaga Y."/>
            <person name="Zwiers L.-H."/>
            <person name="Turgeon B."/>
            <person name="Goodwin S."/>
            <person name="Spatafora J."/>
            <person name="Crous P."/>
            <person name="Grigoriev I."/>
        </authorList>
    </citation>
    <scope>NUCLEOTIDE SEQUENCE</scope>
    <source>
        <strain evidence="2">CBS 113818</strain>
    </source>
</reference>
<dbReference type="InterPro" id="IPR051490">
    <property type="entry name" value="THEM6_lcsJ_thioesterase"/>
</dbReference>
<sequence>LQPHHIFLPTTSTLCTSLFEIDFNMHKSNSTYLTNIDTVRGYHSGVIFGPLFMPNPGRKGCNIIVAGIMCNFKREIQPYRKYETSTRVVSWGEKWIYIVTHFLERGMSAPGTGVLQRASSENMNGRTKAGTRTGKRVVFASAVTRLVCKRGRLTVPLDCALEECGFLSAVDDELERNKYTALNEMKTFRKAYLDVVQLIHGWSKVHDLLESRQAALGRFTDILCVEYCVEGIGLVDFPYILLGKRSLVHDNRALHKPSSEIQVASKSASPIHSVWIW</sequence>
<dbReference type="AlphaFoldDB" id="A0A6A6ZYG3"/>
<dbReference type="EMBL" id="MU006227">
    <property type="protein sequence ID" value="KAF2826041.1"/>
    <property type="molecule type" value="Genomic_DNA"/>
</dbReference>
<dbReference type="PANTHER" id="PTHR12475">
    <property type="match status" value="1"/>
</dbReference>
<organism evidence="2 3">
    <name type="scientific">Ophiobolus disseminans</name>
    <dbReference type="NCBI Taxonomy" id="1469910"/>
    <lineage>
        <taxon>Eukaryota</taxon>
        <taxon>Fungi</taxon>
        <taxon>Dikarya</taxon>
        <taxon>Ascomycota</taxon>
        <taxon>Pezizomycotina</taxon>
        <taxon>Dothideomycetes</taxon>
        <taxon>Pleosporomycetidae</taxon>
        <taxon>Pleosporales</taxon>
        <taxon>Pleosporineae</taxon>
        <taxon>Phaeosphaeriaceae</taxon>
        <taxon>Ophiobolus</taxon>
    </lineage>
</organism>
<proteinExistence type="inferred from homology"/>
<protein>
    <recommendedName>
        <fullName evidence="4">Thioesterase/thiol ester dehydrase-isomerase</fullName>
    </recommendedName>
</protein>
<dbReference type="OrthoDB" id="265761at2759"/>
<dbReference type="SUPFAM" id="SSF54637">
    <property type="entry name" value="Thioesterase/thiol ester dehydrase-isomerase"/>
    <property type="match status" value="1"/>
</dbReference>
<evidence type="ECO:0000256" key="1">
    <source>
        <dbReference type="ARBA" id="ARBA00038476"/>
    </source>
</evidence>